<reference evidence="3" key="1">
    <citation type="submission" date="2021-12" db="EMBL/GenBank/DDBJ databases">
        <authorList>
            <person name="King R."/>
        </authorList>
    </citation>
    <scope>NUCLEOTIDE SEQUENCE</scope>
</reference>
<proteinExistence type="inferred from homology"/>
<gene>
    <name evidence="3" type="ORF">DIATSA_LOCUS13297</name>
</gene>
<feature type="compositionally biased region" description="Basic and acidic residues" evidence="2">
    <location>
        <begin position="781"/>
        <end position="875"/>
    </location>
</feature>
<sequence length="955" mass="109278">MASDQPLQSNVKVSENHDFADDYNGLKSDADAGEGSKRRRVTHDYRKLSKLGYDPSVSTNMKHSQSHDSKGKKRKLSDSFKELCVWGDNAKPAKLSKIWPVFDSGGFGDAVMLTVQVLNNARTRVNPLLHGTHEFSFNDLMTTDWFGGINSSWRQSQMGCKYSDDDVTRKIFSSVTKQLRIINTHFQRSMFKYKYPRVTRSNVLLDNSSAWRVGNHFTVTLKAIRFQSTPRRELPCYGNLELPFKIKQESFVSPQIYASIGRSIKTETDKLQEVKVKVESDKVKIESDKVKVERDKEKEKERDRSSHSSRHSSSSSSSSCHHCRRRARIKRCSIGVQCRRDRPGLPSTDTWGPLADTITVKELKYHRLMRVETHPNGGASVVYLHQRDVDMLNVQQQEALAKEFLKLVFSEDSEGWAHFVCGVVRGAAASLPCLLQYLATTHANLTVKAGVLARASDIETTTVSKYYQQVQQTYAAGTFRCGPLHQISLVGTVHEEVGGYFPDMLKLLGNCPFLNLTMPWGPMSAVEMEPQESNDGPILWIRPGEQLVPTAELGKSPIKKRRTGINELRNLQYLPRWSEAREFLFEDRTRAHADHVGHGLDRITTAAVGVLKAIHCGDESDRGRITKDVVAFHAGDFNKLVQLLQLDLYEPPISQCVTWLEEAKLNQLRREGVRYSRLPLCSDDIYFLPRNIIHQFRTVSAVASVAWHLRLKQYYPSSEASSPAEERPPPEPIPPPESKKPTSKHKAGVIEMRALSAKFKEKPELKVNENRKSLDAPITSEKMDEKRDRDMKKPDIKIEKSEKLDKEVKTEKSDKIERSENKTDKREHKIDKSGHKVDKNEHKSDKIETKSDKIEPKSDKIEQKSIKNDKCDKDKNHRHASDKHRTDRSDKHDHYRRHSSSRSHKSHKSDRPREHKEHRSDDRHKHREKDPVKDKHEYKTEGVKLPNDVAQKPPD</sequence>
<feature type="compositionally biased region" description="Polar residues" evidence="2">
    <location>
        <begin position="1"/>
        <end position="13"/>
    </location>
</feature>
<feature type="compositionally biased region" description="Basic residues" evidence="2">
    <location>
        <begin position="894"/>
        <end position="908"/>
    </location>
</feature>
<feature type="compositionally biased region" description="Low complexity" evidence="2">
    <location>
        <begin position="311"/>
        <end position="320"/>
    </location>
</feature>
<organism evidence="3 4">
    <name type="scientific">Diatraea saccharalis</name>
    <name type="common">sugarcane borer</name>
    <dbReference type="NCBI Taxonomy" id="40085"/>
    <lineage>
        <taxon>Eukaryota</taxon>
        <taxon>Metazoa</taxon>
        <taxon>Ecdysozoa</taxon>
        <taxon>Arthropoda</taxon>
        <taxon>Hexapoda</taxon>
        <taxon>Insecta</taxon>
        <taxon>Pterygota</taxon>
        <taxon>Neoptera</taxon>
        <taxon>Endopterygota</taxon>
        <taxon>Lepidoptera</taxon>
        <taxon>Glossata</taxon>
        <taxon>Ditrysia</taxon>
        <taxon>Pyraloidea</taxon>
        <taxon>Crambidae</taxon>
        <taxon>Crambinae</taxon>
        <taxon>Diatraea</taxon>
    </lineage>
</organism>
<comment type="similarity">
    <text evidence="1">Belongs to the round spermatid basic protein 1 family.</text>
</comment>
<dbReference type="Proteomes" id="UP001153714">
    <property type="component" value="Chromosome 8"/>
</dbReference>
<accession>A0A9N9WJV4</accession>
<reference evidence="3" key="2">
    <citation type="submission" date="2022-10" db="EMBL/GenBank/DDBJ databases">
        <authorList>
            <consortium name="ENA_rothamsted_submissions"/>
            <consortium name="culmorum"/>
            <person name="King R."/>
        </authorList>
    </citation>
    <scope>NUCLEOTIDE SEQUENCE</scope>
</reference>
<protein>
    <recommendedName>
        <fullName evidence="5">Round spermatid basic protein 1-like protein</fullName>
    </recommendedName>
</protein>
<dbReference type="OrthoDB" id="6020087at2759"/>
<feature type="compositionally biased region" description="Basic and acidic residues" evidence="2">
    <location>
        <begin position="289"/>
        <end position="306"/>
    </location>
</feature>
<feature type="region of interest" description="Disordered" evidence="2">
    <location>
        <begin position="761"/>
        <end position="955"/>
    </location>
</feature>
<keyword evidence="4" id="KW-1185">Reference proteome</keyword>
<evidence type="ECO:0000313" key="4">
    <source>
        <dbReference type="Proteomes" id="UP001153714"/>
    </source>
</evidence>
<dbReference type="InterPro" id="IPR026306">
    <property type="entry name" value="RSBN1/Dpy-2/CEP530"/>
</dbReference>
<dbReference type="GO" id="GO:0005634">
    <property type="term" value="C:nucleus"/>
    <property type="evidence" value="ECO:0007669"/>
    <property type="project" value="InterPro"/>
</dbReference>
<evidence type="ECO:0000313" key="3">
    <source>
        <dbReference type="EMBL" id="CAG9796073.1"/>
    </source>
</evidence>
<name>A0A9N9WJV4_9NEOP</name>
<feature type="region of interest" description="Disordered" evidence="2">
    <location>
        <begin position="289"/>
        <end position="322"/>
    </location>
</feature>
<feature type="compositionally biased region" description="Basic and acidic residues" evidence="2">
    <location>
        <begin position="28"/>
        <end position="47"/>
    </location>
</feature>
<dbReference type="PANTHER" id="PTHR13354:SF11">
    <property type="entry name" value="LYSINE-SPECIFIC DEMETHYLASE 9"/>
    <property type="match status" value="1"/>
</dbReference>
<feature type="compositionally biased region" description="Basic and acidic residues" evidence="2">
    <location>
        <begin position="909"/>
        <end position="942"/>
    </location>
</feature>
<feature type="region of interest" description="Disordered" evidence="2">
    <location>
        <begin position="1"/>
        <end position="74"/>
    </location>
</feature>
<dbReference type="AlphaFoldDB" id="A0A9N9WJV4"/>
<dbReference type="PANTHER" id="PTHR13354">
    <property type="entry name" value="ROUND SPERMATID BASIC PROTEIN 1"/>
    <property type="match status" value="1"/>
</dbReference>
<evidence type="ECO:0000256" key="2">
    <source>
        <dbReference type="SAM" id="MobiDB-lite"/>
    </source>
</evidence>
<feature type="region of interest" description="Disordered" evidence="2">
    <location>
        <begin position="718"/>
        <end position="746"/>
    </location>
</feature>
<evidence type="ECO:0000256" key="1">
    <source>
        <dbReference type="ARBA" id="ARBA00010560"/>
    </source>
</evidence>
<feature type="compositionally biased region" description="Basic and acidic residues" evidence="2">
    <location>
        <begin position="883"/>
        <end position="893"/>
    </location>
</feature>
<feature type="compositionally biased region" description="Basic and acidic residues" evidence="2">
    <location>
        <begin position="761"/>
        <end position="774"/>
    </location>
</feature>
<evidence type="ECO:0008006" key="5">
    <source>
        <dbReference type="Google" id="ProtNLM"/>
    </source>
</evidence>
<dbReference type="EMBL" id="OU893339">
    <property type="protein sequence ID" value="CAG9796073.1"/>
    <property type="molecule type" value="Genomic_DNA"/>
</dbReference>